<dbReference type="PANTHER" id="PTHR43566">
    <property type="entry name" value="CONSERVED PROTEIN"/>
    <property type="match status" value="1"/>
</dbReference>
<dbReference type="InterPro" id="IPR025420">
    <property type="entry name" value="DUF4143"/>
</dbReference>
<dbReference type="Proteomes" id="UP000700908">
    <property type="component" value="Unassembled WGS sequence"/>
</dbReference>
<dbReference type="PANTHER" id="PTHR43566:SF2">
    <property type="entry name" value="DUF4143 DOMAIN-CONTAINING PROTEIN"/>
    <property type="match status" value="1"/>
</dbReference>
<protein>
    <submittedName>
        <fullName evidence="2">DUF4143 domain-containing protein</fullName>
    </submittedName>
</protein>
<evidence type="ECO:0000313" key="2">
    <source>
        <dbReference type="EMBL" id="MBY4797164.1"/>
    </source>
</evidence>
<name>A0ABS7MII3_9ACTN</name>
<dbReference type="EMBL" id="JAIMFO010000004">
    <property type="protein sequence ID" value="MBY4797164.1"/>
    <property type="molecule type" value="Genomic_DNA"/>
</dbReference>
<dbReference type="RefSeq" id="WP_222198901.1">
    <property type="nucleotide sequence ID" value="NZ_JAIMFO010000004.1"/>
</dbReference>
<reference evidence="2 3" key="1">
    <citation type="submission" date="2021-08" db="EMBL/GenBank/DDBJ databases">
        <title>Collinsella faecalis sp. nov. isolated from swine faeces.</title>
        <authorList>
            <person name="Oh B.S."/>
            <person name="Lee J.H."/>
        </authorList>
    </citation>
    <scope>NUCLEOTIDE SEQUENCE [LARGE SCALE GENOMIC DNA]</scope>
    <source>
        <strain evidence="2 3">AGMB00827</strain>
    </source>
</reference>
<accession>A0ABS7MII3</accession>
<organism evidence="2 3">
    <name type="scientific">Collinsella ureilytica</name>
    <dbReference type="NCBI Taxonomy" id="2869515"/>
    <lineage>
        <taxon>Bacteria</taxon>
        <taxon>Bacillati</taxon>
        <taxon>Actinomycetota</taxon>
        <taxon>Coriobacteriia</taxon>
        <taxon>Coriobacteriales</taxon>
        <taxon>Coriobacteriaceae</taxon>
        <taxon>Collinsella</taxon>
    </lineage>
</organism>
<dbReference type="Pfam" id="PF13635">
    <property type="entry name" value="DUF4143"/>
    <property type="match status" value="1"/>
</dbReference>
<sequence length="249" mass="26754">MFAAARPSVIHATSRQAAALTRGYIDAVCEADISSIDGVTRDPDRVRALITSLAHNESTLASNQALVRDLNGELTRQTAATYLSLLARLHLIEDIPAWNPALRSPIPLRSSKKRHMADPSLAAAALGASKTSLIQNPKTLGLLFESLVLRDLLVYAPVSDARVFHYHDTADLEVNAIVAKRDGTWLALEIKLGAAGIDAACESLRKLRKKMQAEGNMPAVRECVIIGFGAPAHVTEDGIQVIPIDTLAP</sequence>
<evidence type="ECO:0000259" key="1">
    <source>
        <dbReference type="Pfam" id="PF13635"/>
    </source>
</evidence>
<comment type="caution">
    <text evidence="2">The sequence shown here is derived from an EMBL/GenBank/DDBJ whole genome shotgun (WGS) entry which is preliminary data.</text>
</comment>
<gene>
    <name evidence="2" type="ORF">K6V98_02135</name>
</gene>
<feature type="domain" description="DUF4143" evidence="1">
    <location>
        <begin position="30"/>
        <end position="192"/>
    </location>
</feature>
<evidence type="ECO:0000313" key="3">
    <source>
        <dbReference type="Proteomes" id="UP000700908"/>
    </source>
</evidence>
<proteinExistence type="predicted"/>
<keyword evidence="3" id="KW-1185">Reference proteome</keyword>